<reference evidence="2 3" key="1">
    <citation type="submission" date="2022-02" db="EMBL/GenBank/DDBJ databases">
        <title>Mesosutterella porci, a novel member of the family Sutterellaceae from pig feces.</title>
        <authorList>
            <person name="Wylensek D."/>
            <person name="Clavel T."/>
        </authorList>
    </citation>
    <scope>NUCLEOTIDE SEQUENCE [LARGE SCALE GENOMIC DNA]</scope>
    <source>
        <strain evidence="3">oilRF-744-wt-GAM-9</strain>
    </source>
</reference>
<organism evidence="2 3">
    <name type="scientific">Mesosutterella porci</name>
    <dbReference type="NCBI Taxonomy" id="2915351"/>
    <lineage>
        <taxon>Bacteria</taxon>
        <taxon>Pseudomonadati</taxon>
        <taxon>Pseudomonadota</taxon>
        <taxon>Betaproteobacteria</taxon>
        <taxon>Burkholderiales</taxon>
        <taxon>Sutterellaceae</taxon>
        <taxon>Mesosutterella</taxon>
    </lineage>
</organism>
<dbReference type="RefSeq" id="WP_237980497.1">
    <property type="nucleotide sequence ID" value="NZ_JAKNCT010000015.1"/>
</dbReference>
<feature type="region of interest" description="Disordered" evidence="1">
    <location>
        <begin position="159"/>
        <end position="178"/>
    </location>
</feature>
<evidence type="ECO:0000313" key="2">
    <source>
        <dbReference type="EMBL" id="MCG5031869.1"/>
    </source>
</evidence>
<protein>
    <recommendedName>
        <fullName evidence="4">DUF669 domain-containing protein</fullName>
    </recommendedName>
</protein>
<proteinExistence type="predicted"/>
<evidence type="ECO:0008006" key="4">
    <source>
        <dbReference type="Google" id="ProtNLM"/>
    </source>
</evidence>
<name>A0ABS9MTD4_9BURK</name>
<dbReference type="Proteomes" id="UP001297600">
    <property type="component" value="Unassembled WGS sequence"/>
</dbReference>
<sequence length="178" mass="20012">MIDISGAYEGVFKDAYFIRTRSGAGFMHFDFLSVEGQRCNISMCVQKINGEATFNRAIVDAIMTVLRLKEVVSVSGDVNRNGTVTPVDRFPELIDKPIGLLLQRINDPSNERYPYSMNIVTPFDKTTKMTAAEILDRATEAKAMEKRLAKLKDRTLRVRTSEPIQEASSSEPDENIPF</sequence>
<evidence type="ECO:0000313" key="3">
    <source>
        <dbReference type="Proteomes" id="UP001297600"/>
    </source>
</evidence>
<gene>
    <name evidence="2" type="ORF">MAF45_10525</name>
</gene>
<keyword evidence="3" id="KW-1185">Reference proteome</keyword>
<dbReference type="EMBL" id="JAKNCT010000015">
    <property type="protein sequence ID" value="MCG5031869.1"/>
    <property type="molecule type" value="Genomic_DNA"/>
</dbReference>
<evidence type="ECO:0000256" key="1">
    <source>
        <dbReference type="SAM" id="MobiDB-lite"/>
    </source>
</evidence>
<accession>A0ABS9MTD4</accession>
<comment type="caution">
    <text evidence="2">The sequence shown here is derived from an EMBL/GenBank/DDBJ whole genome shotgun (WGS) entry which is preliminary data.</text>
</comment>